<dbReference type="InterPro" id="IPR002109">
    <property type="entry name" value="Glutaredoxin"/>
</dbReference>
<dbReference type="CDD" id="cd02976">
    <property type="entry name" value="NrdH"/>
    <property type="match status" value="1"/>
</dbReference>
<evidence type="ECO:0000259" key="1">
    <source>
        <dbReference type="Pfam" id="PF00462"/>
    </source>
</evidence>
<dbReference type="Pfam" id="PF00462">
    <property type="entry name" value="Glutaredoxin"/>
    <property type="match status" value="1"/>
</dbReference>
<dbReference type="SUPFAM" id="SSF52833">
    <property type="entry name" value="Thioredoxin-like"/>
    <property type="match status" value="1"/>
</dbReference>
<dbReference type="EMBL" id="SCWD01000001">
    <property type="protein sequence ID" value="TDM03880.1"/>
    <property type="molecule type" value="Genomic_DNA"/>
</dbReference>
<dbReference type="InterPro" id="IPR036249">
    <property type="entry name" value="Thioredoxin-like_sf"/>
</dbReference>
<accession>A0A9Q8CJY5</accession>
<organism evidence="2 3">
    <name type="scientific">Macrococcus carouselicus</name>
    <dbReference type="NCBI Taxonomy" id="69969"/>
    <lineage>
        <taxon>Bacteria</taxon>
        <taxon>Bacillati</taxon>
        <taxon>Bacillota</taxon>
        <taxon>Bacilli</taxon>
        <taxon>Bacillales</taxon>
        <taxon>Staphylococcaceae</taxon>
        <taxon>Macrococcus</taxon>
    </lineage>
</organism>
<dbReference type="PROSITE" id="PS51354">
    <property type="entry name" value="GLUTAREDOXIN_2"/>
    <property type="match status" value="1"/>
</dbReference>
<protein>
    <submittedName>
        <fullName evidence="2">Glutaredoxin family protein</fullName>
    </submittedName>
</protein>
<gene>
    <name evidence="2" type="ORF">ERX40_01575</name>
</gene>
<proteinExistence type="predicted"/>
<dbReference type="Proteomes" id="UP000295280">
    <property type="component" value="Unassembled WGS sequence"/>
</dbReference>
<dbReference type="AlphaFoldDB" id="A0A9Q8CJY5"/>
<comment type="caution">
    <text evidence="2">The sequence shown here is derived from an EMBL/GenBank/DDBJ whole genome shotgun (WGS) entry which is preliminary data.</text>
</comment>
<evidence type="ECO:0000313" key="3">
    <source>
        <dbReference type="Proteomes" id="UP000295280"/>
    </source>
</evidence>
<name>A0A9Q8CJY5_9STAP</name>
<evidence type="ECO:0000313" key="2">
    <source>
        <dbReference type="EMBL" id="TDM03880.1"/>
    </source>
</evidence>
<feature type="domain" description="Glutaredoxin" evidence="1">
    <location>
        <begin position="5"/>
        <end position="60"/>
    </location>
</feature>
<reference evidence="2 3" key="1">
    <citation type="submission" date="2019-01" db="EMBL/GenBank/DDBJ databases">
        <title>Draft genome sequences of the type strains of six Macrococcus species.</title>
        <authorList>
            <person name="Mazhar S."/>
            <person name="Altermann E."/>
            <person name="Hill C."/>
            <person name="Mcauliffe O."/>
        </authorList>
    </citation>
    <scope>NUCLEOTIDE SEQUENCE [LARGE SCALE GENOMIC DNA]</scope>
    <source>
        <strain evidence="2 3">ATCC 51828</strain>
    </source>
</reference>
<dbReference type="OrthoDB" id="9795531at2"/>
<sequence>MNMNITVYTQDNCPPCQYIKNYFREHQILFTEKNIRNSQYRSEMMEMEAFSTPLIMIDDEILHAIDMDRIEALVHV</sequence>
<dbReference type="Gene3D" id="3.40.30.10">
    <property type="entry name" value="Glutaredoxin"/>
    <property type="match status" value="1"/>
</dbReference>
<keyword evidence="3" id="KW-1185">Reference proteome</keyword>